<evidence type="ECO:0000313" key="2">
    <source>
        <dbReference type="EMBL" id="SVD67089.1"/>
    </source>
</evidence>
<evidence type="ECO:0000256" key="1">
    <source>
        <dbReference type="SAM" id="Phobius"/>
    </source>
</evidence>
<gene>
    <name evidence="2" type="ORF">METZ01_LOCUS419943</name>
</gene>
<dbReference type="AlphaFoldDB" id="A0A382X884"/>
<feature type="transmembrane region" description="Helical" evidence="1">
    <location>
        <begin position="43"/>
        <end position="60"/>
    </location>
</feature>
<dbReference type="EMBL" id="UINC01165605">
    <property type="protein sequence ID" value="SVD67089.1"/>
    <property type="molecule type" value="Genomic_DNA"/>
</dbReference>
<keyword evidence="1" id="KW-0812">Transmembrane</keyword>
<protein>
    <submittedName>
        <fullName evidence="2">Uncharacterized protein</fullName>
    </submittedName>
</protein>
<accession>A0A382X884</accession>
<proteinExistence type="predicted"/>
<keyword evidence="1" id="KW-1133">Transmembrane helix</keyword>
<feature type="transmembrane region" description="Helical" evidence="1">
    <location>
        <begin position="14"/>
        <end position="31"/>
    </location>
</feature>
<name>A0A382X884_9ZZZZ</name>
<sequence>MLKVYFQSTGDTEWTDFAFVLITGIIAYHGISYRDVEGERELVHLLFGCIALFYGIWVLGRDILGVL</sequence>
<organism evidence="2">
    <name type="scientific">marine metagenome</name>
    <dbReference type="NCBI Taxonomy" id="408172"/>
    <lineage>
        <taxon>unclassified sequences</taxon>
        <taxon>metagenomes</taxon>
        <taxon>ecological metagenomes</taxon>
    </lineage>
</organism>
<keyword evidence="1" id="KW-0472">Membrane</keyword>
<reference evidence="2" key="1">
    <citation type="submission" date="2018-05" db="EMBL/GenBank/DDBJ databases">
        <authorList>
            <person name="Lanie J.A."/>
            <person name="Ng W.-L."/>
            <person name="Kazmierczak K.M."/>
            <person name="Andrzejewski T.M."/>
            <person name="Davidsen T.M."/>
            <person name="Wayne K.J."/>
            <person name="Tettelin H."/>
            <person name="Glass J.I."/>
            <person name="Rusch D."/>
            <person name="Podicherti R."/>
            <person name="Tsui H.-C.T."/>
            <person name="Winkler M.E."/>
        </authorList>
    </citation>
    <scope>NUCLEOTIDE SEQUENCE</scope>
</reference>